<dbReference type="Proteomes" id="UP000564806">
    <property type="component" value="Unassembled WGS sequence"/>
</dbReference>
<sequence length="262" mass="28407">MDLNLTSKTVFIAASSRGLGKASALELAKEGANVMLSGRNEEELKLAKEELQQVAAGQVEYVVCDITKPEQLKAAVLRTVDLFGTIDILINNAGGPPAGTFEKFTDEDWTRAFELTLLSYVRLIREVLPYMKNSRAGRIINLTSSSVKQPIPGLLISNTFRLGVMGMAKTLSIELAPYNILVHTVAPGRIATDRVRTLDEIKANQTGVPIEQVEADSRKTIPLGRYGKPEEFGKVVAFLASEASSYMTGSTVLVDGGMIKSM</sequence>
<dbReference type="InterPro" id="IPR002347">
    <property type="entry name" value="SDR_fam"/>
</dbReference>
<dbReference type="PRINTS" id="PR00081">
    <property type="entry name" value="GDHRDH"/>
</dbReference>
<dbReference type="SUPFAM" id="SSF51735">
    <property type="entry name" value="NAD(P)-binding Rossmann-fold domains"/>
    <property type="match status" value="1"/>
</dbReference>
<evidence type="ECO:0000256" key="2">
    <source>
        <dbReference type="ARBA" id="ARBA00023002"/>
    </source>
</evidence>
<dbReference type="CDD" id="cd05344">
    <property type="entry name" value="BKR_like_SDR_like"/>
    <property type="match status" value="1"/>
</dbReference>
<evidence type="ECO:0000313" key="3">
    <source>
        <dbReference type="EMBL" id="NUU60355.1"/>
    </source>
</evidence>
<dbReference type="PANTHER" id="PTHR42879">
    <property type="entry name" value="3-OXOACYL-(ACYL-CARRIER-PROTEIN) REDUCTASE"/>
    <property type="match status" value="1"/>
</dbReference>
<protein>
    <submittedName>
        <fullName evidence="3">SDR family oxidoreductase</fullName>
    </submittedName>
</protein>
<dbReference type="AlphaFoldDB" id="A0A850EGU7"/>
<accession>A0A850EGU7</accession>
<keyword evidence="4" id="KW-1185">Reference proteome</keyword>
<reference evidence="3" key="1">
    <citation type="submission" date="2020-06" db="EMBL/GenBank/DDBJ databases">
        <title>Paenibacillus sp. nov., isolated from soil.</title>
        <authorList>
            <person name="Seo Y.L."/>
        </authorList>
    </citation>
    <scope>NUCLEOTIDE SEQUENCE [LARGE SCALE GENOMIC DNA]</scope>
    <source>
        <strain evidence="3">JW14</strain>
    </source>
</reference>
<dbReference type="Gene3D" id="3.40.50.720">
    <property type="entry name" value="NAD(P)-binding Rossmann-like Domain"/>
    <property type="match status" value="1"/>
</dbReference>
<evidence type="ECO:0000313" key="4">
    <source>
        <dbReference type="Proteomes" id="UP000564806"/>
    </source>
</evidence>
<dbReference type="PANTHER" id="PTHR42879:SF6">
    <property type="entry name" value="NADPH-DEPENDENT REDUCTASE BACG"/>
    <property type="match status" value="1"/>
</dbReference>
<keyword evidence="2" id="KW-0560">Oxidoreductase</keyword>
<dbReference type="Pfam" id="PF13561">
    <property type="entry name" value="adh_short_C2"/>
    <property type="match status" value="1"/>
</dbReference>
<dbReference type="GO" id="GO:0016491">
    <property type="term" value="F:oxidoreductase activity"/>
    <property type="evidence" value="ECO:0007669"/>
    <property type="project" value="UniProtKB-KW"/>
</dbReference>
<comment type="caution">
    <text evidence="3">The sequence shown here is derived from an EMBL/GenBank/DDBJ whole genome shotgun (WGS) entry which is preliminary data.</text>
</comment>
<comment type="similarity">
    <text evidence="1">Belongs to the short-chain dehydrogenases/reductases (SDR) family.</text>
</comment>
<dbReference type="InterPro" id="IPR050259">
    <property type="entry name" value="SDR"/>
</dbReference>
<dbReference type="FunFam" id="3.40.50.720:FF:000084">
    <property type="entry name" value="Short-chain dehydrogenase reductase"/>
    <property type="match status" value="1"/>
</dbReference>
<gene>
    <name evidence="3" type="ORF">HPT30_08360</name>
</gene>
<organism evidence="3 4">
    <name type="scientific">Paenibacillus agri</name>
    <dbReference type="NCBI Taxonomy" id="2744309"/>
    <lineage>
        <taxon>Bacteria</taxon>
        <taxon>Bacillati</taxon>
        <taxon>Bacillota</taxon>
        <taxon>Bacilli</taxon>
        <taxon>Bacillales</taxon>
        <taxon>Paenibacillaceae</taxon>
        <taxon>Paenibacillus</taxon>
    </lineage>
</organism>
<dbReference type="InterPro" id="IPR036291">
    <property type="entry name" value="NAD(P)-bd_dom_sf"/>
</dbReference>
<dbReference type="RefSeq" id="WP_175370945.1">
    <property type="nucleotide sequence ID" value="NZ_JABWCS010000200.1"/>
</dbReference>
<proteinExistence type="inferred from homology"/>
<dbReference type="EMBL" id="JABWCS010000200">
    <property type="protein sequence ID" value="NUU60355.1"/>
    <property type="molecule type" value="Genomic_DNA"/>
</dbReference>
<dbReference type="PRINTS" id="PR00080">
    <property type="entry name" value="SDRFAMILY"/>
</dbReference>
<evidence type="ECO:0000256" key="1">
    <source>
        <dbReference type="ARBA" id="ARBA00006484"/>
    </source>
</evidence>
<name>A0A850EGU7_9BACL</name>
<dbReference type="GO" id="GO:0008206">
    <property type="term" value="P:bile acid metabolic process"/>
    <property type="evidence" value="ECO:0007669"/>
    <property type="project" value="UniProtKB-ARBA"/>
</dbReference>